<keyword evidence="3" id="KW-0804">Transcription</keyword>
<dbReference type="Proteomes" id="UP000571183">
    <property type="component" value="Unassembled WGS sequence"/>
</dbReference>
<evidence type="ECO:0000256" key="1">
    <source>
        <dbReference type="ARBA" id="ARBA00023015"/>
    </source>
</evidence>
<keyword evidence="2 5" id="KW-0238">DNA-binding</keyword>
<keyword evidence="1" id="KW-0805">Transcription regulation</keyword>
<sequence>MDSINSSPEQTTSAATRYDIRLASNTWEAIMQAYSNMLKNFNADGVFTDLSMREYDVLYTLAKSGTLPQRICDIQNRVLLSQPALSRLIDRLVSRGLISRTQDAKDRRASLISLTPAGAELQHKVGAAHAKSIARILGAELTANEMEKLLSLAKKLAN</sequence>
<dbReference type="InterPro" id="IPR036390">
    <property type="entry name" value="WH_DNA-bd_sf"/>
</dbReference>
<dbReference type="InterPro" id="IPR039422">
    <property type="entry name" value="MarR/SlyA-like"/>
</dbReference>
<organism evidence="5 6">
    <name type="scientific">Canibacter oris</name>
    <dbReference type="NCBI Taxonomy" id="1365628"/>
    <lineage>
        <taxon>Bacteria</taxon>
        <taxon>Bacillati</taxon>
        <taxon>Actinomycetota</taxon>
        <taxon>Actinomycetes</taxon>
        <taxon>Micrococcales</taxon>
        <taxon>Microbacteriaceae</taxon>
        <taxon>Canibacter</taxon>
    </lineage>
</organism>
<proteinExistence type="predicted"/>
<dbReference type="GO" id="GO:0003700">
    <property type="term" value="F:DNA-binding transcription factor activity"/>
    <property type="evidence" value="ECO:0007669"/>
    <property type="project" value="InterPro"/>
</dbReference>
<dbReference type="PANTHER" id="PTHR33164:SF43">
    <property type="entry name" value="HTH-TYPE TRANSCRIPTIONAL REPRESSOR YETL"/>
    <property type="match status" value="1"/>
</dbReference>
<dbReference type="PROSITE" id="PS01117">
    <property type="entry name" value="HTH_MARR_1"/>
    <property type="match status" value="1"/>
</dbReference>
<comment type="caution">
    <text evidence="5">The sequence shown here is derived from an EMBL/GenBank/DDBJ whole genome shotgun (WGS) entry which is preliminary data.</text>
</comment>
<evidence type="ECO:0000256" key="3">
    <source>
        <dbReference type="ARBA" id="ARBA00023163"/>
    </source>
</evidence>
<accession>A0A840DMM0</accession>
<evidence type="ECO:0000313" key="5">
    <source>
        <dbReference type="EMBL" id="MBB4071277.1"/>
    </source>
</evidence>
<dbReference type="AlphaFoldDB" id="A0A840DMM0"/>
<dbReference type="GO" id="GO:0003677">
    <property type="term" value="F:DNA binding"/>
    <property type="evidence" value="ECO:0007669"/>
    <property type="project" value="UniProtKB-KW"/>
</dbReference>
<name>A0A840DMM0_9MICO</name>
<dbReference type="PRINTS" id="PR00598">
    <property type="entry name" value="HTHMARR"/>
</dbReference>
<keyword evidence="6" id="KW-1185">Reference proteome</keyword>
<dbReference type="Pfam" id="PF01047">
    <property type="entry name" value="MarR"/>
    <property type="match status" value="1"/>
</dbReference>
<dbReference type="EMBL" id="JACIFD010000004">
    <property type="protein sequence ID" value="MBB4071277.1"/>
    <property type="molecule type" value="Genomic_DNA"/>
</dbReference>
<protein>
    <submittedName>
        <fullName evidence="5">DNA-binding MarR family transcriptional regulator</fullName>
    </submittedName>
</protein>
<evidence type="ECO:0000256" key="2">
    <source>
        <dbReference type="ARBA" id="ARBA00023125"/>
    </source>
</evidence>
<dbReference type="InterPro" id="IPR023187">
    <property type="entry name" value="Tscrpt_reg_MarR-type_CS"/>
</dbReference>
<gene>
    <name evidence="5" type="ORF">F5897_000569</name>
</gene>
<reference evidence="5" key="1">
    <citation type="submission" date="2020-08" db="EMBL/GenBank/DDBJ databases">
        <title>Sequencing the genomes of 1000 actinobacteria strains.</title>
        <authorList>
            <person name="Klenk H.-P."/>
        </authorList>
    </citation>
    <scope>NUCLEOTIDE SEQUENCE [LARGE SCALE GENOMIC DNA]</scope>
    <source>
        <strain evidence="5">DSM 27064</strain>
    </source>
</reference>
<dbReference type="InterPro" id="IPR036388">
    <property type="entry name" value="WH-like_DNA-bd_sf"/>
</dbReference>
<dbReference type="PROSITE" id="PS50995">
    <property type="entry name" value="HTH_MARR_2"/>
    <property type="match status" value="1"/>
</dbReference>
<evidence type="ECO:0000313" key="6">
    <source>
        <dbReference type="Proteomes" id="UP000571183"/>
    </source>
</evidence>
<evidence type="ECO:0000259" key="4">
    <source>
        <dbReference type="PROSITE" id="PS50995"/>
    </source>
</evidence>
<dbReference type="SMART" id="SM00347">
    <property type="entry name" value="HTH_MARR"/>
    <property type="match status" value="1"/>
</dbReference>
<dbReference type="PANTHER" id="PTHR33164">
    <property type="entry name" value="TRANSCRIPTIONAL REGULATOR, MARR FAMILY"/>
    <property type="match status" value="1"/>
</dbReference>
<dbReference type="GO" id="GO:0006950">
    <property type="term" value="P:response to stress"/>
    <property type="evidence" value="ECO:0007669"/>
    <property type="project" value="TreeGrafter"/>
</dbReference>
<dbReference type="RefSeq" id="WP_124824437.1">
    <property type="nucleotide sequence ID" value="NZ_JACIFD010000004.1"/>
</dbReference>
<dbReference type="SUPFAM" id="SSF46785">
    <property type="entry name" value="Winged helix' DNA-binding domain"/>
    <property type="match status" value="1"/>
</dbReference>
<feature type="domain" description="HTH marR-type" evidence="4">
    <location>
        <begin position="23"/>
        <end position="158"/>
    </location>
</feature>
<dbReference type="InterPro" id="IPR000835">
    <property type="entry name" value="HTH_MarR-typ"/>
</dbReference>
<dbReference type="Gene3D" id="1.10.10.10">
    <property type="entry name" value="Winged helix-like DNA-binding domain superfamily/Winged helix DNA-binding domain"/>
    <property type="match status" value="1"/>
</dbReference>